<evidence type="ECO:0000313" key="4">
    <source>
        <dbReference type="Proteomes" id="UP000694044"/>
    </source>
</evidence>
<evidence type="ECO:0000313" key="3">
    <source>
        <dbReference type="EMBL" id="KAG7393360.1"/>
    </source>
</evidence>
<dbReference type="PANTHER" id="PTHR28245">
    <property type="entry name" value="ARF3-INTERACTING PROTEIN 1"/>
    <property type="match status" value="1"/>
</dbReference>
<name>A0A8T1WN63_9STRA</name>
<comment type="caution">
    <text evidence="3">The sequence shown here is derived from an EMBL/GenBank/DDBJ whole genome shotgun (WGS) entry which is preliminary data.</text>
</comment>
<organism evidence="3 4">
    <name type="scientific">Phytophthora pseudosyringae</name>
    <dbReference type="NCBI Taxonomy" id="221518"/>
    <lineage>
        <taxon>Eukaryota</taxon>
        <taxon>Sar</taxon>
        <taxon>Stramenopiles</taxon>
        <taxon>Oomycota</taxon>
        <taxon>Peronosporomycetes</taxon>
        <taxon>Peronosporales</taxon>
        <taxon>Peronosporaceae</taxon>
        <taxon>Phytophthora</taxon>
    </lineage>
</organism>
<evidence type="ECO:0000259" key="2">
    <source>
        <dbReference type="PROSITE" id="PS50211"/>
    </source>
</evidence>
<dbReference type="InterPro" id="IPR037516">
    <property type="entry name" value="Tripartite_DENN"/>
</dbReference>
<dbReference type="PANTHER" id="PTHR28245:SF1">
    <property type="entry name" value="ARF3-INTERACTING PROTEIN 1"/>
    <property type="match status" value="1"/>
</dbReference>
<evidence type="ECO:0000256" key="1">
    <source>
        <dbReference type="SAM" id="MobiDB-lite"/>
    </source>
</evidence>
<dbReference type="EMBL" id="JAGDFM010000004">
    <property type="protein sequence ID" value="KAG7393360.1"/>
    <property type="molecule type" value="Genomic_DNA"/>
</dbReference>
<dbReference type="OrthoDB" id="66409at2759"/>
<dbReference type="Pfam" id="PF08616">
    <property type="entry name" value="SPA"/>
    <property type="match status" value="1"/>
</dbReference>
<dbReference type="Proteomes" id="UP000694044">
    <property type="component" value="Unassembled WGS sequence"/>
</dbReference>
<dbReference type="GO" id="GO:0005886">
    <property type="term" value="C:plasma membrane"/>
    <property type="evidence" value="ECO:0007669"/>
    <property type="project" value="TreeGrafter"/>
</dbReference>
<dbReference type="InterPro" id="IPR012860">
    <property type="entry name" value="Afi1_N"/>
</dbReference>
<dbReference type="InterPro" id="IPR052809">
    <property type="entry name" value="Actin_polarity_regulatory"/>
</dbReference>
<accession>A0A8T1WN63</accession>
<gene>
    <name evidence="3" type="ORF">PHYPSEUDO_009564</name>
</gene>
<feature type="region of interest" description="Disordered" evidence="1">
    <location>
        <begin position="76"/>
        <end position="95"/>
    </location>
</feature>
<feature type="domain" description="UDENN" evidence="2">
    <location>
        <begin position="15"/>
        <end position="442"/>
    </location>
</feature>
<dbReference type="PROSITE" id="PS50211">
    <property type="entry name" value="DENN"/>
    <property type="match status" value="1"/>
</dbReference>
<reference evidence="3" key="1">
    <citation type="submission" date="2021-02" db="EMBL/GenBank/DDBJ databases">
        <authorList>
            <person name="Palmer J.M."/>
        </authorList>
    </citation>
    <scope>NUCLEOTIDE SEQUENCE</scope>
    <source>
        <strain evidence="3">SCRP734</strain>
    </source>
</reference>
<dbReference type="Pfam" id="PF07792">
    <property type="entry name" value="Afi1"/>
    <property type="match status" value="1"/>
</dbReference>
<dbReference type="AlphaFoldDB" id="A0A8T1WN63"/>
<keyword evidence="4" id="KW-1185">Reference proteome</keyword>
<sequence>MAMAADDTSARPLAEVVLYAEFDLTKGSTLRASYPTPFAHYSPEFFADMMLPEGVHNREEDVTIFFLNRQNAHKPVADGEEKAANESQDQTPDEAQDPLQSFMYCLSVVRTTHDTAARRGAKVTAVALCSTHKSCFALKDVLNLAVLKIVGAKGEEEGEKVLQELFAVVNALDMSGVRGLSSMERRLMKRTISSTGRAAANREDAKTLESALFFRAQAMWDDIPIPLQFKICSTDDQHDDGTLTQLLQTFGDQTMVLFNAVLTGQRVIMLGYNRPAGEVCNFVLATSSLVCPPLFGLIHRQYPYANLTDLGFLSTPGYIAGVTNPMFKTKREWWDVLCDLSTGEVFVSAPVEKEDFDASDRNFVLEVLDGVAAGYDEEWVRCMFEEYMRKNVVDIALGEANYLNPDALAKRSAVNNKRITKWARTDSYKRFMDSPHRVHFHSPAKRTIYTDEYLYADTVFLNRHIRSLQGDMVVLDDTLVEKIYSDFATLLNTELELQEFLSFLPVLRGGLQTIAQGIFHPSIGVKHNTVVLLKRLEQFSSTVSSMQRLNPFLLMSYQRIHDIVNPDTRD</sequence>
<protein>
    <recommendedName>
        <fullName evidence="2">UDENN domain-containing protein</fullName>
    </recommendedName>
</protein>
<dbReference type="GO" id="GO:0051666">
    <property type="term" value="P:actin cortical patch localization"/>
    <property type="evidence" value="ECO:0007669"/>
    <property type="project" value="TreeGrafter"/>
</dbReference>
<proteinExistence type="predicted"/>